<dbReference type="InterPro" id="IPR021692">
    <property type="entry name" value="Tle3_C"/>
</dbReference>
<dbReference type="InterPro" id="IPR056221">
    <property type="entry name" value="Tle3_ab_dom"/>
</dbReference>
<dbReference type="EMBL" id="PQGA01000006">
    <property type="protein sequence ID" value="POR51640.1"/>
    <property type="molecule type" value="Genomic_DNA"/>
</dbReference>
<evidence type="ECO:0000313" key="4">
    <source>
        <dbReference type="Proteomes" id="UP000237381"/>
    </source>
</evidence>
<protein>
    <submittedName>
        <fullName evidence="3">Uncharacterized protein DUF3274</fullName>
    </submittedName>
</protein>
<organism evidence="3 4">
    <name type="scientific">Paraburkholderia eburnea</name>
    <dbReference type="NCBI Taxonomy" id="1189126"/>
    <lineage>
        <taxon>Bacteria</taxon>
        <taxon>Pseudomonadati</taxon>
        <taxon>Pseudomonadota</taxon>
        <taxon>Betaproteobacteria</taxon>
        <taxon>Burkholderiales</taxon>
        <taxon>Burkholderiaceae</taxon>
        <taxon>Paraburkholderia</taxon>
    </lineage>
</organism>
<dbReference type="Gene3D" id="3.40.50.1820">
    <property type="entry name" value="alpha/beta hydrolase"/>
    <property type="match status" value="1"/>
</dbReference>
<dbReference type="OrthoDB" id="8829067at2"/>
<sequence>MSDQSNQTVVGEGSAPLYPNRNDLMCVPVDVKSRFPCTTILIHGVNDLGTDFGHVEKGFCEGLNDRLGRSDFVAAEYSHGRMANDASPVTSKDLMKDLDDKMYRRLATDNTYSPLIPFYWGFKAGKDDLSIDPAKQKRNGQNIDKYGNRLDPGLCKNGGMFANATTNLVDMFNTAFKGGFKTWTLNKLQGDPTHPLYACPNRHYMILAAKRLAALVRQIRLVDANETVNIIAHSQGTMITLLAQAFLAEGLLGSKGAADRPADNLILIDSPYSLREELMDRLTQTGETQQTTYARAKTLGNIVGLVNAAKHSAPPLGDLQWTPGQDNYGITGPQWGPAKAVRLTGPQEVTGTDSEKMNLQFAERDNRGFVTIYWSPEDATVGLTGVAGMGTLGLPESQDATPAAGAKETIKLISSQFFQRLFTRRKRNGQPEKVGTAPHQYTVREPGESSTMTSMSDEMLKRASVKVGTTRHINAPELPNAFTPAMEDNTVVGTGGKKIWGYSDSDISANIQSTDELEASIAVAASDLQTLAPETQAWPSYGPNGAALPSVSEVQEALNEGKGELDQTKVLDVFSTRPPTAGQIMVIRQETPNEGKLRFMNEHTGPSSYHSAVMSGELNHRCATAFDVSIGQARAIDDANRALALRAIADWRIPSSKFSDVGNGAYDQFDAITKQYVEANSKYNVAGVFPDEDLVPKAPHESLGVVNEQRAERTKPLLDAMAKNPMNSVPLP</sequence>
<dbReference type="RefSeq" id="WP_103704880.1">
    <property type="nucleotide sequence ID" value="NZ_PQGA01000006.1"/>
</dbReference>
<dbReference type="AlphaFoldDB" id="A0A2S4MA62"/>
<feature type="domain" description="T6SS Tle3 phospholipase effector alpha/beta" evidence="2">
    <location>
        <begin position="36"/>
        <end position="395"/>
    </location>
</feature>
<gene>
    <name evidence="3" type="ORF">B0G62_106174</name>
</gene>
<evidence type="ECO:0000259" key="1">
    <source>
        <dbReference type="Pfam" id="PF11678"/>
    </source>
</evidence>
<reference evidence="3 4" key="1">
    <citation type="submission" date="2018-01" db="EMBL/GenBank/DDBJ databases">
        <title>Genomic Encyclopedia of Type Strains, Phase III (KMG-III): the genomes of soil and plant-associated and newly described type strains.</title>
        <authorList>
            <person name="Whitman W."/>
        </authorList>
    </citation>
    <scope>NUCLEOTIDE SEQUENCE [LARGE SCALE GENOMIC DNA]</scope>
    <source>
        <strain evidence="3 4">JCM 18070</strain>
    </source>
</reference>
<feature type="domain" description="Antibacterial effector protein Tle3 C-terminal" evidence="1">
    <location>
        <begin position="552"/>
        <end position="711"/>
    </location>
</feature>
<dbReference type="Pfam" id="PF24322">
    <property type="entry name" value="Tle3"/>
    <property type="match status" value="1"/>
</dbReference>
<name>A0A2S4MA62_9BURK</name>
<proteinExistence type="predicted"/>
<evidence type="ECO:0000313" key="3">
    <source>
        <dbReference type="EMBL" id="POR51640.1"/>
    </source>
</evidence>
<dbReference type="Proteomes" id="UP000237381">
    <property type="component" value="Unassembled WGS sequence"/>
</dbReference>
<dbReference type="InterPro" id="IPR029058">
    <property type="entry name" value="AB_hydrolase_fold"/>
</dbReference>
<comment type="caution">
    <text evidence="3">The sequence shown here is derived from an EMBL/GenBank/DDBJ whole genome shotgun (WGS) entry which is preliminary data.</text>
</comment>
<accession>A0A2S4MA62</accession>
<keyword evidence="4" id="KW-1185">Reference proteome</keyword>
<evidence type="ECO:0000259" key="2">
    <source>
        <dbReference type="Pfam" id="PF24322"/>
    </source>
</evidence>
<dbReference type="Pfam" id="PF11678">
    <property type="entry name" value="Tle3_C"/>
    <property type="match status" value="1"/>
</dbReference>